<dbReference type="PROSITE" id="PS50111">
    <property type="entry name" value="CHEMOTAXIS_TRANSDUC_2"/>
    <property type="match status" value="1"/>
</dbReference>
<keyword evidence="5" id="KW-1185">Reference proteome</keyword>
<proteinExistence type="predicted"/>
<dbReference type="RefSeq" id="WP_188038141.1">
    <property type="nucleotide sequence ID" value="NZ_JACVHF010000001.1"/>
</dbReference>
<evidence type="ECO:0000313" key="4">
    <source>
        <dbReference type="EMBL" id="MBC9782945.1"/>
    </source>
</evidence>
<dbReference type="EMBL" id="JACVHF010000001">
    <property type="protein sequence ID" value="MBC9782945.1"/>
    <property type="molecule type" value="Genomic_DNA"/>
</dbReference>
<keyword evidence="1 2" id="KW-0807">Transducer</keyword>
<dbReference type="Proteomes" id="UP000617402">
    <property type="component" value="Unassembled WGS sequence"/>
</dbReference>
<evidence type="ECO:0000256" key="2">
    <source>
        <dbReference type="PROSITE-ProRule" id="PRU00284"/>
    </source>
</evidence>
<evidence type="ECO:0000313" key="5">
    <source>
        <dbReference type="Proteomes" id="UP000617402"/>
    </source>
</evidence>
<gene>
    <name evidence="4" type="ORF">H1S01_00285</name>
</gene>
<dbReference type="Gene3D" id="1.10.287.950">
    <property type="entry name" value="Methyl-accepting chemotaxis protein"/>
    <property type="match status" value="1"/>
</dbReference>
<protein>
    <recommendedName>
        <fullName evidence="3">Methyl-accepting transducer domain-containing protein</fullName>
    </recommendedName>
</protein>
<dbReference type="Pfam" id="PF00015">
    <property type="entry name" value="MCPsignal"/>
    <property type="match status" value="1"/>
</dbReference>
<dbReference type="SMART" id="SM00283">
    <property type="entry name" value="MA"/>
    <property type="match status" value="1"/>
</dbReference>
<comment type="caution">
    <text evidence="4">The sequence shown here is derived from an EMBL/GenBank/DDBJ whole genome shotgun (WGS) entry which is preliminary data.</text>
</comment>
<sequence>MSHLDSLIMHAELFQKLTPLDCCVMVADSEGRIVRFVQARSFSMDIYEGAIASSKGSVIECLQTGREIQKTIPKEVYGMTVKAISVPIVDENRIIGVIATATSLVAQETLQAAAQNIAATSEQITATTQEVASAASMLATNLENLRKSGESVIKEVGKTDAILNFVSEVAANSNLLGLNAAIEAARAGEQGRGFAVVAEEIRKMADNSSKSVKDISAILKTIQGEVTGIVRTLGDTSQLGERQAAATQEISASMQQLAASAEHIEKIAEIV</sequence>
<dbReference type="PANTHER" id="PTHR32089:SF112">
    <property type="entry name" value="LYSOZYME-LIKE PROTEIN-RELATED"/>
    <property type="match status" value="1"/>
</dbReference>
<dbReference type="PANTHER" id="PTHR32089">
    <property type="entry name" value="METHYL-ACCEPTING CHEMOTAXIS PROTEIN MCPB"/>
    <property type="match status" value="1"/>
</dbReference>
<reference evidence="4 5" key="1">
    <citation type="submission" date="2020-07" db="EMBL/GenBank/DDBJ databases">
        <title>Draft whole-genome sequence of Heliobacterium chlorum DSM 3682, type strain.</title>
        <authorList>
            <person name="Kyndt J.A."/>
            <person name="Meyer T.E."/>
            <person name="Imhoff J.F."/>
        </authorList>
    </citation>
    <scope>NUCLEOTIDE SEQUENCE [LARGE SCALE GENOMIC DNA]</scope>
    <source>
        <strain evidence="4 5">DSM 3682</strain>
    </source>
</reference>
<dbReference type="SUPFAM" id="SSF58104">
    <property type="entry name" value="Methyl-accepting chemotaxis protein (MCP) signaling domain"/>
    <property type="match status" value="1"/>
</dbReference>
<accession>A0ABR7SWK8</accession>
<organism evidence="4 5">
    <name type="scientific">Heliobacterium chlorum</name>
    <dbReference type="NCBI Taxonomy" id="2698"/>
    <lineage>
        <taxon>Bacteria</taxon>
        <taxon>Bacillati</taxon>
        <taxon>Bacillota</taxon>
        <taxon>Clostridia</taxon>
        <taxon>Eubacteriales</taxon>
        <taxon>Heliobacteriaceae</taxon>
        <taxon>Heliobacterium</taxon>
    </lineage>
</organism>
<evidence type="ECO:0000259" key="3">
    <source>
        <dbReference type="PROSITE" id="PS50111"/>
    </source>
</evidence>
<evidence type="ECO:0000256" key="1">
    <source>
        <dbReference type="ARBA" id="ARBA00023224"/>
    </source>
</evidence>
<name>A0ABR7SWK8_HELCL</name>
<dbReference type="InterPro" id="IPR004089">
    <property type="entry name" value="MCPsignal_dom"/>
</dbReference>
<feature type="domain" description="Methyl-accepting transducer" evidence="3">
    <location>
        <begin position="106"/>
        <end position="271"/>
    </location>
</feature>